<sequence length="168" mass="18393">MGLRLTLLLLVISFCVPLAQAAKLYKWVDKDGNVSYHDQPPDTAGYRVEEKNIGGRTALKDRVPADVIEKFPVVLYVAPKCSSCDLARAYLKNRGVPYTEKNVEGDRKLQDELIKQAGGLAVPTILIGTKVMKGYLESLLEGELDSAGYPKVAAETPPETDNSEKPES</sequence>
<comment type="caution">
    <text evidence="5">The sequence shown here is derived from an EMBL/GenBank/DDBJ whole genome shotgun (WGS) entry which is preliminary data.</text>
</comment>
<feature type="region of interest" description="Disordered" evidence="1">
    <location>
        <begin position="147"/>
        <end position="168"/>
    </location>
</feature>
<feature type="domain" description="DUF4124" evidence="4">
    <location>
        <begin position="16"/>
        <end position="46"/>
    </location>
</feature>
<evidence type="ECO:0000313" key="5">
    <source>
        <dbReference type="EMBL" id="OGI67686.1"/>
    </source>
</evidence>
<evidence type="ECO:0000259" key="4">
    <source>
        <dbReference type="Pfam" id="PF13511"/>
    </source>
</evidence>
<proteinExistence type="predicted"/>
<organism evidence="5 6">
    <name type="scientific">Candidatus Muproteobacteria bacterium RBG_16_60_9</name>
    <dbReference type="NCBI Taxonomy" id="1817755"/>
    <lineage>
        <taxon>Bacteria</taxon>
        <taxon>Pseudomonadati</taxon>
        <taxon>Pseudomonadota</taxon>
        <taxon>Candidatus Muproteobacteria</taxon>
    </lineage>
</organism>
<protein>
    <submittedName>
        <fullName evidence="5">Uncharacterized protein</fullName>
    </submittedName>
</protein>
<dbReference type="InterPro" id="IPR002109">
    <property type="entry name" value="Glutaredoxin"/>
</dbReference>
<keyword evidence="2" id="KW-0732">Signal</keyword>
<dbReference type="SUPFAM" id="SSF52833">
    <property type="entry name" value="Thioredoxin-like"/>
    <property type="match status" value="1"/>
</dbReference>
<feature type="chain" id="PRO_5009527218" evidence="2">
    <location>
        <begin position="22"/>
        <end position="168"/>
    </location>
</feature>
<evidence type="ECO:0000256" key="2">
    <source>
        <dbReference type="SAM" id="SignalP"/>
    </source>
</evidence>
<dbReference type="Pfam" id="PF00462">
    <property type="entry name" value="Glutaredoxin"/>
    <property type="match status" value="1"/>
</dbReference>
<dbReference type="GO" id="GO:0009055">
    <property type="term" value="F:electron transfer activity"/>
    <property type="evidence" value="ECO:0007669"/>
    <property type="project" value="TreeGrafter"/>
</dbReference>
<reference evidence="5 6" key="1">
    <citation type="journal article" date="2016" name="Nat. Commun.">
        <title>Thousands of microbial genomes shed light on interconnected biogeochemical processes in an aquifer system.</title>
        <authorList>
            <person name="Anantharaman K."/>
            <person name="Brown C.T."/>
            <person name="Hug L.A."/>
            <person name="Sharon I."/>
            <person name="Castelle C.J."/>
            <person name="Probst A.J."/>
            <person name="Thomas B.C."/>
            <person name="Singh A."/>
            <person name="Wilkins M.J."/>
            <person name="Karaoz U."/>
            <person name="Brodie E.L."/>
            <person name="Williams K.H."/>
            <person name="Hubbard S.S."/>
            <person name="Banfield J.F."/>
        </authorList>
    </citation>
    <scope>NUCLEOTIDE SEQUENCE [LARGE SCALE GENOMIC DNA]</scope>
</reference>
<evidence type="ECO:0000313" key="6">
    <source>
        <dbReference type="Proteomes" id="UP000179076"/>
    </source>
</evidence>
<dbReference type="PANTHER" id="PTHR34386:SF1">
    <property type="entry name" value="GLUTAREDOXIN-LIKE PROTEIN NRDH"/>
    <property type="match status" value="1"/>
</dbReference>
<feature type="signal peptide" evidence="2">
    <location>
        <begin position="1"/>
        <end position="21"/>
    </location>
</feature>
<evidence type="ECO:0000256" key="1">
    <source>
        <dbReference type="SAM" id="MobiDB-lite"/>
    </source>
</evidence>
<name>A0A1F6VDQ9_9PROT</name>
<dbReference type="AlphaFoldDB" id="A0A1F6VDQ9"/>
<dbReference type="InterPro" id="IPR025392">
    <property type="entry name" value="DUF4124"/>
</dbReference>
<dbReference type="Gene3D" id="3.40.30.10">
    <property type="entry name" value="Glutaredoxin"/>
    <property type="match status" value="1"/>
</dbReference>
<dbReference type="Pfam" id="PF13511">
    <property type="entry name" value="DUF4124"/>
    <property type="match status" value="1"/>
</dbReference>
<dbReference type="PANTHER" id="PTHR34386">
    <property type="entry name" value="GLUTAREDOXIN"/>
    <property type="match status" value="1"/>
</dbReference>
<dbReference type="PROSITE" id="PS51354">
    <property type="entry name" value="GLUTAREDOXIN_2"/>
    <property type="match status" value="1"/>
</dbReference>
<dbReference type="CDD" id="cd02976">
    <property type="entry name" value="NrdH"/>
    <property type="match status" value="1"/>
</dbReference>
<dbReference type="InterPro" id="IPR036249">
    <property type="entry name" value="Thioredoxin-like_sf"/>
</dbReference>
<dbReference type="EMBL" id="MFSP01000050">
    <property type="protein sequence ID" value="OGI67686.1"/>
    <property type="molecule type" value="Genomic_DNA"/>
</dbReference>
<accession>A0A1F6VDQ9</accession>
<gene>
    <name evidence="5" type="ORF">A2W18_10385</name>
</gene>
<dbReference type="Proteomes" id="UP000179076">
    <property type="component" value="Unassembled WGS sequence"/>
</dbReference>
<dbReference type="GO" id="GO:0045454">
    <property type="term" value="P:cell redox homeostasis"/>
    <property type="evidence" value="ECO:0007669"/>
    <property type="project" value="TreeGrafter"/>
</dbReference>
<dbReference type="InterPro" id="IPR051548">
    <property type="entry name" value="Grx-like_ET"/>
</dbReference>
<feature type="domain" description="Glutaredoxin" evidence="3">
    <location>
        <begin position="73"/>
        <end position="131"/>
    </location>
</feature>
<evidence type="ECO:0000259" key="3">
    <source>
        <dbReference type="Pfam" id="PF00462"/>
    </source>
</evidence>